<evidence type="ECO:0000313" key="2">
    <source>
        <dbReference type="EMBL" id="EUC59879.1"/>
    </source>
</evidence>
<evidence type="ECO:0000313" key="3">
    <source>
        <dbReference type="Proteomes" id="UP000030108"/>
    </source>
</evidence>
<feature type="region of interest" description="Disordered" evidence="1">
    <location>
        <begin position="80"/>
        <end position="108"/>
    </location>
</feature>
<protein>
    <submittedName>
        <fullName evidence="2">Uncharacterized protein</fullName>
    </submittedName>
</protein>
<dbReference type="Proteomes" id="UP000030108">
    <property type="component" value="Unassembled WGS sequence"/>
</dbReference>
<sequence length="181" mass="20100">MNGTEDLLAALLAAKLAEDPRYLQRSIAQAAGLVQPPFEKPTKGKFARCSMNQPQSLPPRLTLLAKWTCMEVKVVLKSPAPTKSKGKEPAVAKALESKPRHAPMAYHNPDCEVTEEPQRKHKATEMQLTAARAQLGHKTIMDEEQCQEQPKRARPKMFPERPPPAPEPTVDPAPAELEDRQ</sequence>
<dbReference type="EMBL" id="JATN01000321">
    <property type="protein sequence ID" value="EUC59879.1"/>
    <property type="molecule type" value="Genomic_DNA"/>
</dbReference>
<organism evidence="2 3">
    <name type="scientific">Rhizoctonia solani AG-3 Rhs1AP</name>
    <dbReference type="NCBI Taxonomy" id="1086054"/>
    <lineage>
        <taxon>Eukaryota</taxon>
        <taxon>Fungi</taxon>
        <taxon>Dikarya</taxon>
        <taxon>Basidiomycota</taxon>
        <taxon>Agaricomycotina</taxon>
        <taxon>Agaricomycetes</taxon>
        <taxon>Cantharellales</taxon>
        <taxon>Ceratobasidiaceae</taxon>
        <taxon>Rhizoctonia</taxon>
    </lineage>
</organism>
<gene>
    <name evidence="2" type="ORF">RSOL_329370</name>
</gene>
<accession>A0A0A1UL55</accession>
<feature type="compositionally biased region" description="Basic and acidic residues" evidence="1">
    <location>
        <begin position="85"/>
        <end position="99"/>
    </location>
</feature>
<comment type="caution">
    <text evidence="2">The sequence shown here is derived from an EMBL/GenBank/DDBJ whole genome shotgun (WGS) entry which is preliminary data.</text>
</comment>
<feature type="region of interest" description="Disordered" evidence="1">
    <location>
        <begin position="136"/>
        <end position="181"/>
    </location>
</feature>
<proteinExistence type="predicted"/>
<feature type="non-terminal residue" evidence="2">
    <location>
        <position position="181"/>
    </location>
</feature>
<reference evidence="3" key="1">
    <citation type="journal article" date="2014" name="Genome Announc.">
        <title>Draft genome sequence of the plant-pathogenic soil fungus Rhizoctonia solani anastomosis group 3 strain Rhs1AP.</title>
        <authorList>
            <person name="Cubeta M.A."/>
            <person name="Thomas E."/>
            <person name="Dean R.A."/>
            <person name="Jabaji S."/>
            <person name="Neate S.M."/>
            <person name="Tavantzis S."/>
            <person name="Toda T."/>
            <person name="Vilgalys R."/>
            <person name="Bharathan N."/>
            <person name="Fedorova-Abrams N."/>
            <person name="Pakala S.B."/>
            <person name="Pakala S.M."/>
            <person name="Zafar N."/>
            <person name="Joardar V."/>
            <person name="Losada L."/>
            <person name="Nierman W.C."/>
        </authorList>
    </citation>
    <scope>NUCLEOTIDE SEQUENCE [LARGE SCALE GENOMIC DNA]</scope>
    <source>
        <strain evidence="3">AG-3</strain>
    </source>
</reference>
<evidence type="ECO:0000256" key="1">
    <source>
        <dbReference type="SAM" id="MobiDB-lite"/>
    </source>
</evidence>
<feature type="compositionally biased region" description="Pro residues" evidence="1">
    <location>
        <begin position="160"/>
        <end position="171"/>
    </location>
</feature>
<dbReference type="AlphaFoldDB" id="A0A0A1UL55"/>
<name>A0A0A1UL55_9AGAM</name>